<feature type="domain" description="Chorismate mutase" evidence="4">
    <location>
        <begin position="266"/>
        <end position="357"/>
    </location>
</feature>
<dbReference type="KEGG" id="fax:FUAX_30360"/>
<evidence type="ECO:0000256" key="2">
    <source>
        <dbReference type="ARBA" id="ARBA00022679"/>
    </source>
</evidence>
<evidence type="ECO:0000256" key="3">
    <source>
        <dbReference type="SAM" id="Coils"/>
    </source>
</evidence>
<dbReference type="Pfam" id="PF00793">
    <property type="entry name" value="DAHP_synth_1"/>
    <property type="match status" value="1"/>
</dbReference>
<dbReference type="InterPro" id="IPR036979">
    <property type="entry name" value="CM_dom_sf"/>
</dbReference>
<evidence type="ECO:0000256" key="1">
    <source>
        <dbReference type="ARBA" id="ARBA00012404"/>
    </source>
</evidence>
<keyword evidence="2" id="KW-0808">Transferase</keyword>
<accession>A0AAU9CEL5</accession>
<dbReference type="GO" id="GO:0016740">
    <property type="term" value="F:transferase activity"/>
    <property type="evidence" value="ECO:0007669"/>
    <property type="project" value="UniProtKB-KW"/>
</dbReference>
<keyword evidence="3" id="KW-0175">Coiled coil</keyword>
<dbReference type="PANTHER" id="PTHR43018:SF1">
    <property type="entry name" value="PROTEIN AROA(G)"/>
    <property type="match status" value="1"/>
</dbReference>
<dbReference type="SMART" id="SM00830">
    <property type="entry name" value="CM_2"/>
    <property type="match status" value="1"/>
</dbReference>
<dbReference type="Proteomes" id="UP001348817">
    <property type="component" value="Chromosome"/>
</dbReference>
<dbReference type="Pfam" id="PF01817">
    <property type="entry name" value="CM_2"/>
    <property type="match status" value="1"/>
</dbReference>
<dbReference type="InterPro" id="IPR052899">
    <property type="entry name" value="Class-I_DAHP_synthase"/>
</dbReference>
<protein>
    <recommendedName>
        <fullName evidence="1">chorismate mutase</fullName>
        <ecNumber evidence="1">5.4.99.5</ecNumber>
    </recommendedName>
</protein>
<dbReference type="GO" id="GO:0004106">
    <property type="term" value="F:chorismate mutase activity"/>
    <property type="evidence" value="ECO:0007669"/>
    <property type="project" value="UniProtKB-EC"/>
</dbReference>
<dbReference type="RefSeq" id="WP_338392148.1">
    <property type="nucleotide sequence ID" value="NZ_AP025314.1"/>
</dbReference>
<dbReference type="PROSITE" id="PS51168">
    <property type="entry name" value="CHORISMATE_MUT_2"/>
    <property type="match status" value="1"/>
</dbReference>
<feature type="coiled-coil region" evidence="3">
    <location>
        <begin position="265"/>
        <end position="292"/>
    </location>
</feature>
<dbReference type="Gene3D" id="1.20.59.10">
    <property type="entry name" value="Chorismate mutase"/>
    <property type="match status" value="1"/>
</dbReference>
<proteinExistence type="predicted"/>
<dbReference type="PANTHER" id="PTHR43018">
    <property type="entry name" value="PHOSPHO-2-DEHYDRO-3-DEOXYHEPTONATE ALDOLASE"/>
    <property type="match status" value="1"/>
</dbReference>
<sequence length="364" mass="40823">MQIEPLKNWGVAEDKPWVISGPCSAETEEQLTETALALVEKGVKTIRAGVWKPRTRPGTFEGIGKDALGWINNIRTQVPEDVKFAVEVATAQHVEQALEAKIDVLWVGARSSVNPFTMQDIADALRGVDVPVLVKNPINPDLALWIGAMERIAGAGITKIGAIHRGFSSHKKTRFRNIPSWHLALELKREYPELPMICDPSHIAGDSALIAELSQKAMDLDFDGLMIESHRDPANAWSDAKQQVTPDVLSEIVEGLSIPTASSGNVEFNSQLTELREQIDQLDRELFDTLAERMKVVDKIGNYKRDNNVTVFQMRRWDEILKTRSDWAKELGLNQDMMFEVFTHIHEAAVRRQMDILEKKEAGV</sequence>
<dbReference type="InterPro" id="IPR013785">
    <property type="entry name" value="Aldolase_TIM"/>
</dbReference>
<evidence type="ECO:0000259" key="4">
    <source>
        <dbReference type="PROSITE" id="PS51168"/>
    </source>
</evidence>
<dbReference type="AlphaFoldDB" id="A0AAU9CEL5"/>
<name>A0AAU9CEL5_9BACT</name>
<dbReference type="InterPro" id="IPR002701">
    <property type="entry name" value="CM_II_prokaryot"/>
</dbReference>
<evidence type="ECO:0000313" key="6">
    <source>
        <dbReference type="Proteomes" id="UP001348817"/>
    </source>
</evidence>
<gene>
    <name evidence="5" type="ORF">FUAX_30360</name>
</gene>
<reference evidence="5 6" key="1">
    <citation type="submission" date="2021-12" db="EMBL/GenBank/DDBJ databases">
        <title>Genome sequencing of bacteria with rrn-lacking chromosome and rrn-plasmid.</title>
        <authorList>
            <person name="Anda M."/>
            <person name="Iwasaki W."/>
        </authorList>
    </citation>
    <scope>NUCLEOTIDE SEQUENCE [LARGE SCALE GENOMIC DNA]</scope>
    <source>
        <strain evidence="5 6">DSM 100852</strain>
    </source>
</reference>
<dbReference type="InterPro" id="IPR036263">
    <property type="entry name" value="Chorismate_II_sf"/>
</dbReference>
<dbReference type="SUPFAM" id="SSF51569">
    <property type="entry name" value="Aldolase"/>
    <property type="match status" value="1"/>
</dbReference>
<organism evidence="5 6">
    <name type="scientific">Fulvitalea axinellae</name>
    <dbReference type="NCBI Taxonomy" id="1182444"/>
    <lineage>
        <taxon>Bacteria</taxon>
        <taxon>Pseudomonadati</taxon>
        <taxon>Bacteroidota</taxon>
        <taxon>Cytophagia</taxon>
        <taxon>Cytophagales</taxon>
        <taxon>Persicobacteraceae</taxon>
        <taxon>Fulvitalea</taxon>
    </lineage>
</organism>
<keyword evidence="6" id="KW-1185">Reference proteome</keyword>
<dbReference type="EMBL" id="AP025314">
    <property type="protein sequence ID" value="BDD10604.1"/>
    <property type="molecule type" value="Genomic_DNA"/>
</dbReference>
<dbReference type="GO" id="GO:0046417">
    <property type="term" value="P:chorismate metabolic process"/>
    <property type="evidence" value="ECO:0007669"/>
    <property type="project" value="InterPro"/>
</dbReference>
<dbReference type="Gene3D" id="3.20.20.70">
    <property type="entry name" value="Aldolase class I"/>
    <property type="match status" value="1"/>
</dbReference>
<dbReference type="SUPFAM" id="SSF48600">
    <property type="entry name" value="Chorismate mutase II"/>
    <property type="match status" value="1"/>
</dbReference>
<dbReference type="EC" id="5.4.99.5" evidence="1"/>
<evidence type="ECO:0000313" key="5">
    <source>
        <dbReference type="EMBL" id="BDD10604.1"/>
    </source>
</evidence>
<dbReference type="InterPro" id="IPR006218">
    <property type="entry name" value="DAHP1/KDSA"/>
</dbReference>